<gene>
    <name evidence="2" type="ORF">PVAP13_3NG140894</name>
</gene>
<feature type="region of interest" description="Disordered" evidence="1">
    <location>
        <begin position="112"/>
        <end position="143"/>
    </location>
</feature>
<name>A0A8T0U3V1_PANVG</name>
<protein>
    <submittedName>
        <fullName evidence="2">Uncharacterized protein</fullName>
    </submittedName>
</protein>
<dbReference type="PANTHER" id="PTHR33087:SF38">
    <property type="entry name" value="OS10G0201600 PROTEIN"/>
    <property type="match status" value="1"/>
</dbReference>
<proteinExistence type="predicted"/>
<sequence length="233" mass="25295">MRFRVMLEIRGFPAHAWSAATAQVILGDTCANPELTPTTSACADLRCFQTAVWCSDPDRIPNEAIIRIPEKLEDLGNNNLYLRPEEIIHHQLRLLCYKVEIEILEIHDWNESDSSDDHGTLPDRAIADSDSDEDYPGLTQHLHSGPWPRRAVFRTPGYGDVGCNTSDAGGSGAGGSGTGGANSGCNFALVIAETLPGSVRIHFGSFVYPDDVHGRAGLSDCQLFGYGTCDFCP</sequence>
<evidence type="ECO:0000256" key="1">
    <source>
        <dbReference type="SAM" id="MobiDB-lite"/>
    </source>
</evidence>
<comment type="caution">
    <text evidence="2">The sequence shown here is derived from an EMBL/GenBank/DDBJ whole genome shotgun (WGS) entry which is preliminary data.</text>
</comment>
<dbReference type="AlphaFoldDB" id="A0A8T0U3V1"/>
<evidence type="ECO:0000313" key="3">
    <source>
        <dbReference type="Proteomes" id="UP000823388"/>
    </source>
</evidence>
<accession>A0A8T0U3V1</accession>
<dbReference type="InterPro" id="IPR053253">
    <property type="entry name" value="Sex_diff_modulator"/>
</dbReference>
<dbReference type="PANTHER" id="PTHR33087">
    <property type="entry name" value="OS07G0539200 PROTEIN"/>
    <property type="match status" value="1"/>
</dbReference>
<keyword evidence="3" id="KW-1185">Reference proteome</keyword>
<feature type="compositionally biased region" description="Basic and acidic residues" evidence="1">
    <location>
        <begin position="112"/>
        <end position="127"/>
    </location>
</feature>
<dbReference type="Proteomes" id="UP000823388">
    <property type="component" value="Chromosome 3N"/>
</dbReference>
<evidence type="ECO:0000313" key="2">
    <source>
        <dbReference type="EMBL" id="KAG2619262.1"/>
    </source>
</evidence>
<organism evidence="2 3">
    <name type="scientific">Panicum virgatum</name>
    <name type="common">Blackwell switchgrass</name>
    <dbReference type="NCBI Taxonomy" id="38727"/>
    <lineage>
        <taxon>Eukaryota</taxon>
        <taxon>Viridiplantae</taxon>
        <taxon>Streptophyta</taxon>
        <taxon>Embryophyta</taxon>
        <taxon>Tracheophyta</taxon>
        <taxon>Spermatophyta</taxon>
        <taxon>Magnoliopsida</taxon>
        <taxon>Liliopsida</taxon>
        <taxon>Poales</taxon>
        <taxon>Poaceae</taxon>
        <taxon>PACMAD clade</taxon>
        <taxon>Panicoideae</taxon>
        <taxon>Panicodae</taxon>
        <taxon>Paniceae</taxon>
        <taxon>Panicinae</taxon>
        <taxon>Panicum</taxon>
        <taxon>Panicum sect. Hiantes</taxon>
    </lineage>
</organism>
<reference evidence="2" key="1">
    <citation type="submission" date="2020-05" db="EMBL/GenBank/DDBJ databases">
        <title>WGS assembly of Panicum virgatum.</title>
        <authorList>
            <person name="Lovell J.T."/>
            <person name="Jenkins J."/>
            <person name="Shu S."/>
            <person name="Juenger T.E."/>
            <person name="Schmutz J."/>
        </authorList>
    </citation>
    <scope>NUCLEOTIDE SEQUENCE</scope>
    <source>
        <strain evidence="2">AP13</strain>
    </source>
</reference>
<dbReference type="EMBL" id="CM029042">
    <property type="protein sequence ID" value="KAG2619262.1"/>
    <property type="molecule type" value="Genomic_DNA"/>
</dbReference>